<dbReference type="AlphaFoldDB" id="A0A1M6FQN4"/>
<dbReference type="OrthoDB" id="1236981at2"/>
<keyword evidence="1" id="KW-0732">Signal</keyword>
<accession>A0A1M6FQN4</accession>
<organism evidence="2 3">
    <name type="scientific">Mesonia phycicola</name>
    <dbReference type="NCBI Taxonomy" id="579105"/>
    <lineage>
        <taxon>Bacteria</taxon>
        <taxon>Pseudomonadati</taxon>
        <taxon>Bacteroidota</taxon>
        <taxon>Flavobacteriia</taxon>
        <taxon>Flavobacteriales</taxon>
        <taxon>Flavobacteriaceae</taxon>
        <taxon>Mesonia</taxon>
    </lineage>
</organism>
<reference evidence="2 3" key="1">
    <citation type="submission" date="2016-11" db="EMBL/GenBank/DDBJ databases">
        <authorList>
            <person name="Jaros S."/>
            <person name="Januszkiewicz K."/>
            <person name="Wedrychowicz H."/>
        </authorList>
    </citation>
    <scope>NUCLEOTIDE SEQUENCE [LARGE SCALE GENOMIC DNA]</scope>
    <source>
        <strain evidence="2 3">DSM 21425</strain>
    </source>
</reference>
<feature type="signal peptide" evidence="1">
    <location>
        <begin position="1"/>
        <end position="22"/>
    </location>
</feature>
<dbReference type="InterPro" id="IPR026341">
    <property type="entry name" value="T9SS_type_B"/>
</dbReference>
<evidence type="ECO:0000256" key="1">
    <source>
        <dbReference type="SAM" id="SignalP"/>
    </source>
</evidence>
<dbReference type="RefSeq" id="WP_073151773.1">
    <property type="nucleotide sequence ID" value="NZ_FQYY01000006.1"/>
</dbReference>
<dbReference type="Pfam" id="PF13585">
    <property type="entry name" value="CHU_C"/>
    <property type="match status" value="1"/>
</dbReference>
<gene>
    <name evidence="2" type="ORF">SAMN04488096_106266</name>
</gene>
<dbReference type="EMBL" id="FQYY01000006">
    <property type="protein sequence ID" value="SHI99986.1"/>
    <property type="molecule type" value="Genomic_DNA"/>
</dbReference>
<dbReference type="STRING" id="579105.SAMN04488096_106266"/>
<keyword evidence="3" id="KW-1185">Reference proteome</keyword>
<dbReference type="NCBIfam" id="TIGR04131">
    <property type="entry name" value="Bac_Flav_CTERM"/>
    <property type="match status" value="1"/>
</dbReference>
<dbReference type="Proteomes" id="UP000184225">
    <property type="component" value="Unassembled WGS sequence"/>
</dbReference>
<feature type="chain" id="PRO_5012748291" evidence="1">
    <location>
        <begin position="23"/>
        <end position="869"/>
    </location>
</feature>
<protein>
    <submittedName>
        <fullName evidence="2">Gliding motility-associated C-terminal domain-containing protein</fullName>
    </submittedName>
</protein>
<evidence type="ECO:0000313" key="3">
    <source>
        <dbReference type="Proteomes" id="UP000184225"/>
    </source>
</evidence>
<name>A0A1M6FQN4_9FLAO</name>
<evidence type="ECO:0000313" key="2">
    <source>
        <dbReference type="EMBL" id="SHI99986.1"/>
    </source>
</evidence>
<proteinExistence type="predicted"/>
<sequence length="869" mass="95555">MIKAYSLLIVLLLVKFSGFGQCAGQDTTITICNYADTNNQNFNLFNALNGNPDSGGTWIDNSNLGVFTNGNQDEINIWQINQSGIFTYTYTISNSNCTDSSSTLTLIIGGYAGEDNFSANACEDDFSVNLFQFISSNPNPHLNGTWVDVSNTGALTNNNYDATVQGVGTYTFTYNVPSQNTCAMSTVTVELTVHPLPTPSGSIEYEVCGLDEIANHTNVDLNSYISASSSNGYWSDNNGTNEINGTTDTIIDIQNIFNNFGYGVYSFSRTAIPDHPICEFQTFTVIIQIRRQLDFSDAVLEVESICENDVSGFPIQATINGFPNLNDLPSNIFNITYDVSGPVSLSGITIQISLNDPESFTLPNTFAPTPGIYTIEVTDFEIFSDPNNIICQLLYDLEDTFEIYPIFEDDIVIDIPDICFGEDLLIDFDIENSNLNEDLIINYNISGANNFTATNVTLNFSNGSSSLQIPGNLLPNSGTNELEITKITTINGCVTTPTDLNFEFEIFENPDPFVIIAMENICLGDDAIAALSNLTGIDQLEIDYSLTGANIANNQIETINVNNANGELILPSSLLNNSGVTTLTIHELTNAETGCSTITNVDFTFEVFPLPDAPDALALQEFCEVDAAQVSDLTPNLPNIFWYDSENSEIPLSADTLLANGTYWVAQIDANGCYSLKTPVSVLINQVPVATLIPDGDQFCGADEPTLLDLSANTQQYNQYQINWYDQNGNLLANDTPLSETVIYYAYTYDSVINCESVDALEVNVSLTACDGNYDFFIPDAFSPNNDGINDVFRIPDIEYIYPDYTFEIYNRYGKLLYKGDINRPHWNGEAESDLVLADGLVPNGVYFYIVNFNKNNIAPQQGRLYLNR</sequence>